<evidence type="ECO:0000256" key="14">
    <source>
        <dbReference type="SAM" id="MobiDB-lite"/>
    </source>
</evidence>
<dbReference type="GO" id="GO:0009029">
    <property type="term" value="F:lipid-A 4'-kinase activity"/>
    <property type="evidence" value="ECO:0007669"/>
    <property type="project" value="UniProtKB-UniRule"/>
</dbReference>
<proteinExistence type="inferred from homology"/>
<feature type="compositionally biased region" description="Low complexity" evidence="14">
    <location>
        <begin position="208"/>
        <end position="224"/>
    </location>
</feature>
<evidence type="ECO:0000256" key="1">
    <source>
        <dbReference type="ARBA" id="ARBA00002274"/>
    </source>
</evidence>
<evidence type="ECO:0000256" key="5">
    <source>
        <dbReference type="ARBA" id="ARBA00022516"/>
    </source>
</evidence>
<dbReference type="HAMAP" id="MF_00409">
    <property type="entry name" value="LpxK"/>
    <property type="match status" value="1"/>
</dbReference>
<evidence type="ECO:0000256" key="2">
    <source>
        <dbReference type="ARBA" id="ARBA00004870"/>
    </source>
</evidence>
<keyword evidence="10 13" id="KW-0067">ATP-binding</keyword>
<keyword evidence="6 13" id="KW-0441">Lipid A biosynthesis</keyword>
<dbReference type="STRING" id="1247726.MIM_c15820"/>
<keyword evidence="11 13" id="KW-0443">Lipid metabolism</keyword>
<evidence type="ECO:0000256" key="3">
    <source>
        <dbReference type="ARBA" id="ARBA00012071"/>
    </source>
</evidence>
<dbReference type="Proteomes" id="UP000019095">
    <property type="component" value="Chromosome"/>
</dbReference>
<evidence type="ECO:0000256" key="7">
    <source>
        <dbReference type="ARBA" id="ARBA00022679"/>
    </source>
</evidence>
<dbReference type="EC" id="2.7.1.130" evidence="3 13"/>
<dbReference type="KEGG" id="amim:MIM_c15820"/>
<reference evidence="15 16" key="1">
    <citation type="journal article" date="2014" name="Microbiology">
        <title>Unravelling the complete genome sequence of Advenella mimigardefordensis strain DPN7T and novel insights in the catabolism of the xenobiotic polythioester precursor 3,3'-dithiodipropionate.</title>
        <authorList>
            <person name="Wubbeler J.H."/>
            <person name="Hiessl S."/>
            <person name="Schuldes J."/>
            <person name="Thurmer A."/>
            <person name="Daniel R."/>
            <person name="Steinbuchel A."/>
        </authorList>
    </citation>
    <scope>NUCLEOTIDE SEQUENCE [LARGE SCALE GENOMIC DNA]</scope>
    <source>
        <strain evidence="16">DSM 17166 / LMG 22922 / DPN7</strain>
    </source>
</reference>
<comment type="catalytic activity">
    <reaction evidence="13">
        <text>a lipid A disaccharide + ATP = a lipid IVA + ADP + H(+)</text>
        <dbReference type="Rhea" id="RHEA:67840"/>
        <dbReference type="ChEBI" id="CHEBI:15378"/>
        <dbReference type="ChEBI" id="CHEBI:30616"/>
        <dbReference type="ChEBI" id="CHEBI:176343"/>
        <dbReference type="ChEBI" id="CHEBI:176425"/>
        <dbReference type="ChEBI" id="CHEBI:456216"/>
        <dbReference type="EC" id="2.7.1.130"/>
    </reaction>
</comment>
<comment type="similarity">
    <text evidence="13">Belongs to the LpxK family.</text>
</comment>
<dbReference type="PATRIC" id="fig|1247726.3.peg.1733"/>
<evidence type="ECO:0000313" key="16">
    <source>
        <dbReference type="Proteomes" id="UP000019095"/>
    </source>
</evidence>
<dbReference type="UniPathway" id="UPA00359">
    <property type="reaction ID" value="UER00482"/>
</dbReference>
<evidence type="ECO:0000256" key="9">
    <source>
        <dbReference type="ARBA" id="ARBA00022777"/>
    </source>
</evidence>
<accession>W0PAB1</accession>
<dbReference type="Pfam" id="PF02606">
    <property type="entry name" value="LpxK"/>
    <property type="match status" value="1"/>
</dbReference>
<evidence type="ECO:0000256" key="8">
    <source>
        <dbReference type="ARBA" id="ARBA00022741"/>
    </source>
</evidence>
<evidence type="ECO:0000256" key="13">
    <source>
        <dbReference type="HAMAP-Rule" id="MF_00409"/>
    </source>
</evidence>
<keyword evidence="9 13" id="KW-0418">Kinase</keyword>
<evidence type="ECO:0000256" key="4">
    <source>
        <dbReference type="ARBA" id="ARBA00016436"/>
    </source>
</evidence>
<evidence type="ECO:0000256" key="10">
    <source>
        <dbReference type="ARBA" id="ARBA00022840"/>
    </source>
</evidence>
<feature type="region of interest" description="Disordered" evidence="14">
    <location>
        <begin position="208"/>
        <end position="230"/>
    </location>
</feature>
<dbReference type="NCBIfam" id="TIGR00682">
    <property type="entry name" value="lpxK"/>
    <property type="match status" value="1"/>
</dbReference>
<dbReference type="InterPro" id="IPR003758">
    <property type="entry name" value="LpxK"/>
</dbReference>
<evidence type="ECO:0000256" key="12">
    <source>
        <dbReference type="ARBA" id="ARBA00029757"/>
    </source>
</evidence>
<comment type="pathway">
    <text evidence="2 13">Glycolipid biosynthesis; lipid IV(A) biosynthesis; lipid IV(A) from (3R)-3-hydroxytetradecanoyl-[acyl-carrier-protein] and UDP-N-acetyl-alpha-D-glucosamine: step 6/6.</text>
</comment>
<dbReference type="PANTHER" id="PTHR42724">
    <property type="entry name" value="TETRAACYLDISACCHARIDE 4'-KINASE"/>
    <property type="match status" value="1"/>
</dbReference>
<dbReference type="RefSeq" id="WP_025372298.1">
    <property type="nucleotide sequence ID" value="NZ_CP003915.1"/>
</dbReference>
<evidence type="ECO:0000256" key="6">
    <source>
        <dbReference type="ARBA" id="ARBA00022556"/>
    </source>
</evidence>
<dbReference type="GO" id="GO:0009244">
    <property type="term" value="P:lipopolysaccharide core region biosynthetic process"/>
    <property type="evidence" value="ECO:0007669"/>
    <property type="project" value="TreeGrafter"/>
</dbReference>
<keyword evidence="5 13" id="KW-0444">Lipid biosynthesis</keyword>
<keyword evidence="7 13" id="KW-0808">Transferase</keyword>
<dbReference type="GO" id="GO:0005886">
    <property type="term" value="C:plasma membrane"/>
    <property type="evidence" value="ECO:0007669"/>
    <property type="project" value="TreeGrafter"/>
</dbReference>
<dbReference type="SUPFAM" id="SSF52540">
    <property type="entry name" value="P-loop containing nucleoside triphosphate hydrolases"/>
    <property type="match status" value="1"/>
</dbReference>
<gene>
    <name evidence="13 15" type="primary">lpxK</name>
    <name evidence="15" type="ORF">MIM_c15820</name>
</gene>
<dbReference type="OrthoDB" id="9766423at2"/>
<protein>
    <recommendedName>
        <fullName evidence="4 13">Tetraacyldisaccharide 4'-kinase</fullName>
        <ecNumber evidence="3 13">2.7.1.130</ecNumber>
    </recommendedName>
    <alternativeName>
        <fullName evidence="12 13">Lipid A 4'-kinase</fullName>
    </alternativeName>
</protein>
<dbReference type="AlphaFoldDB" id="W0PAB1"/>
<dbReference type="GO" id="GO:0005524">
    <property type="term" value="F:ATP binding"/>
    <property type="evidence" value="ECO:0007669"/>
    <property type="project" value="UniProtKB-UniRule"/>
</dbReference>
<dbReference type="eggNOG" id="COG1663">
    <property type="taxonomic scope" value="Bacteria"/>
</dbReference>
<keyword evidence="16" id="KW-1185">Reference proteome</keyword>
<organism evidence="15 16">
    <name type="scientific">Advenella mimigardefordensis (strain DSM 17166 / LMG 22922 / DPN7)</name>
    <dbReference type="NCBI Taxonomy" id="1247726"/>
    <lineage>
        <taxon>Bacteria</taxon>
        <taxon>Pseudomonadati</taxon>
        <taxon>Pseudomonadota</taxon>
        <taxon>Betaproteobacteria</taxon>
        <taxon>Burkholderiales</taxon>
        <taxon>Alcaligenaceae</taxon>
    </lineage>
</organism>
<dbReference type="InterPro" id="IPR027417">
    <property type="entry name" value="P-loop_NTPase"/>
</dbReference>
<dbReference type="EMBL" id="CP003915">
    <property type="protein sequence ID" value="AHG63666.1"/>
    <property type="molecule type" value="Genomic_DNA"/>
</dbReference>
<evidence type="ECO:0000256" key="11">
    <source>
        <dbReference type="ARBA" id="ARBA00023098"/>
    </source>
</evidence>
<dbReference type="HOGENOM" id="CLU_038816_2_0_4"/>
<dbReference type="PANTHER" id="PTHR42724:SF1">
    <property type="entry name" value="TETRAACYLDISACCHARIDE 4'-KINASE, MITOCHONDRIAL-RELATED"/>
    <property type="match status" value="1"/>
</dbReference>
<comment type="function">
    <text evidence="1 13">Transfers the gamma-phosphate of ATP to the 4'-position of a tetraacyldisaccharide 1-phosphate intermediate (termed DS-1-P) to form tetraacyldisaccharide 1,4'-bis-phosphate (lipid IVA).</text>
</comment>
<sequence>MVKKRHSTLTDTLLRQWQSGGRLSDLLLPLSWITRLAVTIRKLRYKRGLKQASRLPVPVIVVGNIFVGGTGKTPFVLSLLAALRQRGWQPGVISRGYGVKVGHEARHGYGEQIDAAYLGDEPAMLARAAPVAIHPDRTRAARCLLQQYPDTTVIIADDGLQHLALGRDIEIAVQDSRGIGNGRLLPAGPLREPATRLDSVDYLVINTPAEAPATTGPATESPPARSGVDEHNKPRRVLMQLLPTRMVHLRSGQSMPPEQWATAHQGQRIAAIAGIGHPPRFFSTVSHAGITAQQTIAFPDHHAFSEDELRAIDADIVLMTAKDAAKCKAMQDERLWSMEVAPRFSDAAFFDRIAEQLKSLPVY</sequence>
<name>W0PAB1_ADVMD</name>
<evidence type="ECO:0000313" key="15">
    <source>
        <dbReference type="EMBL" id="AHG63666.1"/>
    </source>
</evidence>
<keyword evidence="8 13" id="KW-0547">Nucleotide-binding</keyword>
<feature type="binding site" evidence="13">
    <location>
        <begin position="66"/>
        <end position="73"/>
    </location>
    <ligand>
        <name>ATP</name>
        <dbReference type="ChEBI" id="CHEBI:30616"/>
    </ligand>
</feature>
<dbReference type="GO" id="GO:0009245">
    <property type="term" value="P:lipid A biosynthetic process"/>
    <property type="evidence" value="ECO:0007669"/>
    <property type="project" value="UniProtKB-UniRule"/>
</dbReference>